<evidence type="ECO:0000313" key="3">
    <source>
        <dbReference type="Proteomes" id="UP001558713"/>
    </source>
</evidence>
<feature type="region of interest" description="Disordered" evidence="1">
    <location>
        <begin position="173"/>
        <end position="229"/>
    </location>
</feature>
<comment type="caution">
    <text evidence="2">The sequence shown here is derived from an EMBL/GenBank/DDBJ whole genome shotgun (WGS) entry which is preliminary data.</text>
</comment>
<protein>
    <submittedName>
        <fullName evidence="2">Protein RGF1 INDUCIBLE TRANSCRIPTION FACTOR 1</fullName>
    </submittedName>
</protein>
<dbReference type="PANTHER" id="PTHR31065:SF54">
    <property type="entry name" value="PLATZ TRANSCRIPTION FACTOR FAMILY PROTEIN"/>
    <property type="match status" value="1"/>
</dbReference>
<reference evidence="2 3" key="1">
    <citation type="submission" date="2024-04" db="EMBL/GenBank/DDBJ databases">
        <title>Genome assembly C_amara_ONT_v2.</title>
        <authorList>
            <person name="Yant L."/>
            <person name="Moore C."/>
            <person name="Slenker M."/>
        </authorList>
    </citation>
    <scope>NUCLEOTIDE SEQUENCE [LARGE SCALE GENOMIC DNA]</scope>
    <source>
        <tissue evidence="2">Leaf</tissue>
    </source>
</reference>
<evidence type="ECO:0000313" key="2">
    <source>
        <dbReference type="EMBL" id="KAL1223795.1"/>
    </source>
</evidence>
<organism evidence="2 3">
    <name type="scientific">Cardamine amara subsp. amara</name>
    <dbReference type="NCBI Taxonomy" id="228776"/>
    <lineage>
        <taxon>Eukaryota</taxon>
        <taxon>Viridiplantae</taxon>
        <taxon>Streptophyta</taxon>
        <taxon>Embryophyta</taxon>
        <taxon>Tracheophyta</taxon>
        <taxon>Spermatophyta</taxon>
        <taxon>Magnoliopsida</taxon>
        <taxon>eudicotyledons</taxon>
        <taxon>Gunneridae</taxon>
        <taxon>Pentapetalae</taxon>
        <taxon>rosids</taxon>
        <taxon>malvids</taxon>
        <taxon>Brassicales</taxon>
        <taxon>Brassicaceae</taxon>
        <taxon>Cardamineae</taxon>
        <taxon>Cardamine</taxon>
    </lineage>
</organism>
<proteinExistence type="predicted"/>
<sequence length="229" mass="26085">MAIGDHENPNQEIKPRNRRIMEAGELEEEENQWPSWLKPLLKEHFFGQCQFHHGHSSKSECNMYCLDCTNNSLCSFCLAHHNGHRTIQIRRSSYHDVIRVNEIQKYLDISSIQTFVINSAKVVFLNERPPPKPGKGVTNTCEVCYRSLQDDCFRFCSIGCKVVGTSKSFKKRVKHTQIETEDSSNSSGISGIENNSSNLQSSSPSPPQLPTSGLKRKRRKGIPHRAPFR</sequence>
<feature type="compositionally biased region" description="Low complexity" evidence="1">
    <location>
        <begin position="183"/>
        <end position="203"/>
    </location>
</feature>
<name>A0ABD1C315_CARAN</name>
<feature type="compositionally biased region" description="Basic residues" evidence="1">
    <location>
        <begin position="214"/>
        <end position="229"/>
    </location>
</feature>
<dbReference type="EMBL" id="JBANAX010000065">
    <property type="protein sequence ID" value="KAL1223795.1"/>
    <property type="molecule type" value="Genomic_DNA"/>
</dbReference>
<accession>A0ABD1C315</accession>
<dbReference type="Pfam" id="PF04640">
    <property type="entry name" value="PLATZ"/>
    <property type="match status" value="1"/>
</dbReference>
<dbReference type="InterPro" id="IPR006734">
    <property type="entry name" value="PLATZ"/>
</dbReference>
<keyword evidence="3" id="KW-1185">Reference proteome</keyword>
<evidence type="ECO:0000256" key="1">
    <source>
        <dbReference type="SAM" id="MobiDB-lite"/>
    </source>
</evidence>
<dbReference type="AlphaFoldDB" id="A0ABD1C315"/>
<dbReference type="Proteomes" id="UP001558713">
    <property type="component" value="Unassembled WGS sequence"/>
</dbReference>
<gene>
    <name evidence="2" type="ORF">V5N11_005847</name>
</gene>
<dbReference type="PANTHER" id="PTHR31065">
    <property type="entry name" value="PLATZ TRANSCRIPTION FACTOR FAMILY PROTEIN"/>
    <property type="match status" value="1"/>
</dbReference>